<accession>A0A218XY54</accession>
<comment type="caution">
    <text evidence="2">The sequence shown here is derived from an EMBL/GenBank/DDBJ whole genome shotgun (WGS) entry which is preliminary data.</text>
</comment>
<dbReference type="Proteomes" id="UP000197138">
    <property type="component" value="Unassembled WGS sequence"/>
</dbReference>
<name>A0A218XY54_PUNGR</name>
<evidence type="ECO:0000313" key="2">
    <source>
        <dbReference type="EMBL" id="OWM89519.1"/>
    </source>
</evidence>
<dbReference type="EMBL" id="MTKT01000666">
    <property type="protein sequence ID" value="OWM89519.1"/>
    <property type="molecule type" value="Genomic_DNA"/>
</dbReference>
<gene>
    <name evidence="2" type="ORF">CDL15_Pgr024267</name>
</gene>
<organism evidence="2 3">
    <name type="scientific">Punica granatum</name>
    <name type="common">Pomegranate</name>
    <dbReference type="NCBI Taxonomy" id="22663"/>
    <lineage>
        <taxon>Eukaryota</taxon>
        <taxon>Viridiplantae</taxon>
        <taxon>Streptophyta</taxon>
        <taxon>Embryophyta</taxon>
        <taxon>Tracheophyta</taxon>
        <taxon>Spermatophyta</taxon>
        <taxon>Magnoliopsida</taxon>
        <taxon>eudicotyledons</taxon>
        <taxon>Gunneridae</taxon>
        <taxon>Pentapetalae</taxon>
        <taxon>rosids</taxon>
        <taxon>malvids</taxon>
        <taxon>Myrtales</taxon>
        <taxon>Lythraceae</taxon>
        <taxon>Punica</taxon>
    </lineage>
</organism>
<dbReference type="AlphaFoldDB" id="A0A218XY54"/>
<sequence>MSFGKKGFELRIEDHWSVPALPPVEARPCRRTRWIEEARAMIEEAGAIVEARTRVWKDQRWKKLGLAQLENPTGKKEERAGGGKKKKCDSGPLLGPGLGFGPIMGPRLGFSPVLGPGLGRLWPESRIAESGRFCDSTIQCPIQARLHHPDSSSGIRIVDTPLNRRIVRFYDSNHDSNNHGGDECKCFEDINVQ</sequence>
<reference evidence="3" key="1">
    <citation type="journal article" date="2017" name="Plant J.">
        <title>The pomegranate (Punica granatum L.) genome and the genomics of punicalagin biosynthesis.</title>
        <authorList>
            <person name="Qin G."/>
            <person name="Xu C."/>
            <person name="Ming R."/>
            <person name="Tang H."/>
            <person name="Guyot R."/>
            <person name="Kramer E.M."/>
            <person name="Hu Y."/>
            <person name="Yi X."/>
            <person name="Qi Y."/>
            <person name="Xu X."/>
            <person name="Gao Z."/>
            <person name="Pan H."/>
            <person name="Jian J."/>
            <person name="Tian Y."/>
            <person name="Yue Z."/>
            <person name="Xu Y."/>
        </authorList>
    </citation>
    <scope>NUCLEOTIDE SEQUENCE [LARGE SCALE GENOMIC DNA]</scope>
    <source>
        <strain evidence="3">cv. Dabenzi</strain>
    </source>
</reference>
<evidence type="ECO:0000256" key="1">
    <source>
        <dbReference type="SAM" id="MobiDB-lite"/>
    </source>
</evidence>
<feature type="region of interest" description="Disordered" evidence="1">
    <location>
        <begin position="67"/>
        <end position="88"/>
    </location>
</feature>
<evidence type="ECO:0000313" key="3">
    <source>
        <dbReference type="Proteomes" id="UP000197138"/>
    </source>
</evidence>
<protein>
    <submittedName>
        <fullName evidence="2">Uncharacterized protein</fullName>
    </submittedName>
</protein>
<proteinExistence type="predicted"/>